<reference evidence="1" key="1">
    <citation type="submission" date="2023-05" db="EMBL/GenBank/DDBJ databases">
        <authorList>
            <consortium name="ELIXIR-Norway"/>
        </authorList>
    </citation>
    <scope>NUCLEOTIDE SEQUENCE</scope>
</reference>
<dbReference type="Proteomes" id="UP001162501">
    <property type="component" value="Chromosome 1"/>
</dbReference>
<evidence type="ECO:0000313" key="1">
    <source>
        <dbReference type="EMBL" id="CAM9365133.1"/>
    </source>
</evidence>
<gene>
    <name evidence="1" type="ORF">MRATA1EN22A_LOCUS1540</name>
</gene>
<protein>
    <submittedName>
        <fullName evidence="1">Uncharacterized protein</fullName>
    </submittedName>
</protein>
<evidence type="ECO:0000313" key="2">
    <source>
        <dbReference type="Proteomes" id="UP001162501"/>
    </source>
</evidence>
<sequence length="75" mass="7649">MDAEAPGSSRAASCLLTSCLSRGASRVPSRTQPALDRALLSANPRLTPAPVAGDAEPPPGGLEDVEIDVNPRQGL</sequence>
<organism evidence="1 2">
    <name type="scientific">Rangifer tarandus platyrhynchus</name>
    <name type="common">Svalbard reindeer</name>
    <dbReference type="NCBI Taxonomy" id="3082113"/>
    <lineage>
        <taxon>Eukaryota</taxon>
        <taxon>Metazoa</taxon>
        <taxon>Chordata</taxon>
        <taxon>Craniata</taxon>
        <taxon>Vertebrata</taxon>
        <taxon>Euteleostomi</taxon>
        <taxon>Mammalia</taxon>
        <taxon>Eutheria</taxon>
        <taxon>Laurasiatheria</taxon>
        <taxon>Artiodactyla</taxon>
        <taxon>Ruminantia</taxon>
        <taxon>Pecora</taxon>
        <taxon>Cervidae</taxon>
        <taxon>Odocoileinae</taxon>
        <taxon>Rangifer</taxon>
    </lineage>
</organism>
<dbReference type="EMBL" id="OX596085">
    <property type="protein sequence ID" value="CAM9365133.1"/>
    <property type="molecule type" value="Genomic_DNA"/>
</dbReference>
<accession>A0AC59Y4X0</accession>
<proteinExistence type="predicted"/>
<reference evidence="1" key="2">
    <citation type="submission" date="2025-03" db="EMBL/GenBank/DDBJ databases">
        <authorList>
            <consortium name="ELIXIR-Norway"/>
            <consortium name="Elixir Norway"/>
        </authorList>
    </citation>
    <scope>NUCLEOTIDE SEQUENCE</scope>
</reference>
<name>A0AC59Y4X0_RANTA</name>